<dbReference type="AlphaFoldDB" id="A0AA41R2J0"/>
<comment type="subcellular location">
    <subcellularLocation>
        <location evidence="1">Cell outer membrane</location>
    </subcellularLocation>
</comment>
<evidence type="ECO:0008006" key="6">
    <source>
        <dbReference type="Google" id="ProtNLM"/>
    </source>
</evidence>
<evidence type="ECO:0000256" key="2">
    <source>
        <dbReference type="ARBA" id="ARBA00023136"/>
    </source>
</evidence>
<reference evidence="4" key="1">
    <citation type="submission" date="2022-04" db="EMBL/GenBank/DDBJ databases">
        <title>Desulfatitalea alkaliphila sp. nov., a novel anaerobic sulfate-reducing bacterium isolated from terrestrial mud volcano, Taman Peninsula, Russia.</title>
        <authorList>
            <person name="Khomyakova M.A."/>
            <person name="Merkel A.Y."/>
            <person name="Slobodkin A.I."/>
        </authorList>
    </citation>
    <scope>NUCLEOTIDE SEQUENCE</scope>
    <source>
        <strain evidence="4">M08but</strain>
    </source>
</reference>
<accession>A0AA41R2J0</accession>
<protein>
    <recommendedName>
        <fullName evidence="6">TonB dependent receptor</fullName>
    </recommendedName>
</protein>
<dbReference type="RefSeq" id="WP_246903230.1">
    <property type="nucleotide sequence ID" value="NZ_JALJRB010000003.1"/>
</dbReference>
<comment type="caution">
    <text evidence="4">The sequence shown here is derived from an EMBL/GenBank/DDBJ whole genome shotgun (WGS) entry which is preliminary data.</text>
</comment>
<keyword evidence="3" id="KW-0998">Cell outer membrane</keyword>
<evidence type="ECO:0000313" key="4">
    <source>
        <dbReference type="EMBL" id="MCJ8499745.1"/>
    </source>
</evidence>
<sequence length="62" mass="7055">MRGRSPYYLNIGLETRHVDLLLWTRNLLDTHYNAVAFEFPGSDPVGQSGDPMTIGVTCRVRF</sequence>
<dbReference type="Proteomes" id="UP001165427">
    <property type="component" value="Unassembled WGS sequence"/>
</dbReference>
<name>A0AA41R2J0_9BACT</name>
<organism evidence="4 5">
    <name type="scientific">Desulfatitalea alkaliphila</name>
    <dbReference type="NCBI Taxonomy" id="2929485"/>
    <lineage>
        <taxon>Bacteria</taxon>
        <taxon>Pseudomonadati</taxon>
        <taxon>Thermodesulfobacteriota</taxon>
        <taxon>Desulfobacteria</taxon>
        <taxon>Desulfobacterales</taxon>
        <taxon>Desulfosarcinaceae</taxon>
        <taxon>Desulfatitalea</taxon>
    </lineage>
</organism>
<dbReference type="EMBL" id="JALJRB010000003">
    <property type="protein sequence ID" value="MCJ8499745.1"/>
    <property type="molecule type" value="Genomic_DNA"/>
</dbReference>
<gene>
    <name evidence="4" type="ORF">MRX98_04100</name>
</gene>
<keyword evidence="2" id="KW-0472">Membrane</keyword>
<dbReference type="Gene3D" id="2.40.170.20">
    <property type="entry name" value="TonB-dependent receptor, beta-barrel domain"/>
    <property type="match status" value="1"/>
</dbReference>
<evidence type="ECO:0000256" key="3">
    <source>
        <dbReference type="ARBA" id="ARBA00023237"/>
    </source>
</evidence>
<keyword evidence="5" id="KW-1185">Reference proteome</keyword>
<evidence type="ECO:0000313" key="5">
    <source>
        <dbReference type="Proteomes" id="UP001165427"/>
    </source>
</evidence>
<dbReference type="InterPro" id="IPR036942">
    <property type="entry name" value="Beta-barrel_TonB_sf"/>
</dbReference>
<proteinExistence type="predicted"/>
<evidence type="ECO:0000256" key="1">
    <source>
        <dbReference type="ARBA" id="ARBA00004442"/>
    </source>
</evidence>
<dbReference type="GO" id="GO:0009279">
    <property type="term" value="C:cell outer membrane"/>
    <property type="evidence" value="ECO:0007669"/>
    <property type="project" value="UniProtKB-SubCell"/>
</dbReference>